<dbReference type="Gene3D" id="3.30.1520.10">
    <property type="entry name" value="Phox-like domain"/>
    <property type="match status" value="1"/>
</dbReference>
<dbReference type="PROSITE" id="PS50011">
    <property type="entry name" value="PROTEIN_KINASE_DOM"/>
    <property type="match status" value="1"/>
</dbReference>
<feature type="region of interest" description="Disordered" evidence="1">
    <location>
        <begin position="204"/>
        <end position="228"/>
    </location>
</feature>
<dbReference type="InterPro" id="IPR011009">
    <property type="entry name" value="Kinase-like_dom_sf"/>
</dbReference>
<dbReference type="InterPro" id="IPR042132">
    <property type="entry name" value="PX_S6K-delta-1"/>
</dbReference>
<dbReference type="SUPFAM" id="SSF56112">
    <property type="entry name" value="Protein kinase-like (PK-like)"/>
    <property type="match status" value="1"/>
</dbReference>
<evidence type="ECO:0000259" key="2">
    <source>
        <dbReference type="PROSITE" id="PS50011"/>
    </source>
</evidence>
<dbReference type="GO" id="GO:0016301">
    <property type="term" value="F:kinase activity"/>
    <property type="evidence" value="ECO:0007669"/>
    <property type="project" value="UniProtKB-KW"/>
</dbReference>
<feature type="compositionally biased region" description="Low complexity" evidence="1">
    <location>
        <begin position="475"/>
        <end position="486"/>
    </location>
</feature>
<feature type="region of interest" description="Disordered" evidence="1">
    <location>
        <begin position="553"/>
        <end position="572"/>
    </location>
</feature>
<dbReference type="InterPro" id="IPR051866">
    <property type="entry name" value="Intracell_Sig-Traffick_Protein"/>
</dbReference>
<organism evidence="4 5">
    <name type="scientific">Microtus ochrogaster</name>
    <name type="common">Prairie vole</name>
    <dbReference type="NCBI Taxonomy" id="79684"/>
    <lineage>
        <taxon>Eukaryota</taxon>
        <taxon>Metazoa</taxon>
        <taxon>Chordata</taxon>
        <taxon>Craniata</taxon>
        <taxon>Vertebrata</taxon>
        <taxon>Euteleostomi</taxon>
        <taxon>Mammalia</taxon>
        <taxon>Eutheria</taxon>
        <taxon>Euarchontoglires</taxon>
        <taxon>Glires</taxon>
        <taxon>Rodentia</taxon>
        <taxon>Myomorpha</taxon>
        <taxon>Muroidea</taxon>
        <taxon>Cricetidae</taxon>
        <taxon>Arvicolinae</taxon>
        <taxon>Microtus</taxon>
    </lineage>
</organism>
<feature type="region of interest" description="Disordered" evidence="1">
    <location>
        <begin position="459"/>
        <end position="489"/>
    </location>
</feature>
<dbReference type="PANTHER" id="PTHR15508:SF2">
    <property type="entry name" value="RIBOSOMAL PROTEIN S6 KINASE DELTA-1"/>
    <property type="match status" value="1"/>
</dbReference>
<dbReference type="Gene3D" id="1.20.58.80">
    <property type="entry name" value="Phosphotransferase system, lactose/cellobiose-type IIA subunit"/>
    <property type="match status" value="1"/>
</dbReference>
<evidence type="ECO:0000313" key="5">
    <source>
        <dbReference type="RefSeq" id="XP_026635475.1"/>
    </source>
</evidence>
<dbReference type="SUPFAM" id="SSF116846">
    <property type="entry name" value="MIT domain"/>
    <property type="match status" value="1"/>
</dbReference>
<name>A0ABM1U0G3_MICOH</name>
<gene>
    <name evidence="5" type="primary">Rps6kc1</name>
</gene>
<proteinExistence type="predicted"/>
<feature type="compositionally biased region" description="Polar residues" evidence="1">
    <location>
        <begin position="562"/>
        <end position="572"/>
    </location>
</feature>
<dbReference type="InterPro" id="IPR007330">
    <property type="entry name" value="MIT_dom"/>
</dbReference>
<dbReference type="SMART" id="SM00312">
    <property type="entry name" value="PX"/>
    <property type="match status" value="1"/>
</dbReference>
<feature type="domain" description="PX" evidence="3">
    <location>
        <begin position="8"/>
        <end position="132"/>
    </location>
</feature>
<dbReference type="GeneID" id="101992099"/>
<feature type="domain" description="Protein kinase" evidence="2">
    <location>
        <begin position="765"/>
        <end position="988"/>
    </location>
</feature>
<evidence type="ECO:0000256" key="1">
    <source>
        <dbReference type="SAM" id="MobiDB-lite"/>
    </source>
</evidence>
<feature type="compositionally biased region" description="Basic and acidic residues" evidence="1">
    <location>
        <begin position="212"/>
        <end position="222"/>
    </location>
</feature>
<accession>A0ABM1U0G3</accession>
<dbReference type="RefSeq" id="XP_026635475.1">
    <property type="nucleotide sequence ID" value="XM_026779674.1"/>
</dbReference>
<keyword evidence="5" id="KW-0418">Kinase</keyword>
<dbReference type="InterPro" id="IPR036871">
    <property type="entry name" value="PX_dom_sf"/>
</dbReference>
<dbReference type="InterPro" id="IPR036181">
    <property type="entry name" value="MIT_dom_sf"/>
</dbReference>
<dbReference type="InterPro" id="IPR000719">
    <property type="entry name" value="Prot_kinase_dom"/>
</dbReference>
<feature type="region of interest" description="Disordered" evidence="1">
    <location>
        <begin position="307"/>
        <end position="326"/>
    </location>
</feature>
<keyword evidence="5" id="KW-0808">Transferase</keyword>
<feature type="compositionally biased region" description="Basic and acidic residues" evidence="1">
    <location>
        <begin position="616"/>
        <end position="627"/>
    </location>
</feature>
<dbReference type="Gene3D" id="1.10.510.10">
    <property type="entry name" value="Transferase(Phosphotransferase) domain 1"/>
    <property type="match status" value="2"/>
</dbReference>
<dbReference type="SMART" id="SM00745">
    <property type="entry name" value="MIT"/>
    <property type="match status" value="1"/>
</dbReference>
<dbReference type="PANTHER" id="PTHR15508">
    <property type="entry name" value="RIBOSOMAL PROTEIN S6 KINASE"/>
    <property type="match status" value="1"/>
</dbReference>
<sequence length="998" mass="109390">MTSPWGHSADLARFYTVTEPQRHPRGYTVYKVTARVVSRRNPEDVQEIIVWKRYSDFKKLHKELWQIHRNLFRHSELFPPFAKGIVFGRFDKTVIEERRQCAEDLLQFSANIPALYNSKQLEDFFKGGVINDGSALIGPVDEHPDSLPDTFPECGAEGFSSDSDLLSLTVDVDSLAEVDDGMASRQGSPSKAFGLSLSADSSATGAVASDSEPSKAEDRESRSLFPSSLKPRLGRRDYLEKAGELIKLAVKKEEEDDYEAASDFYRKGVDLLLEGVQGESSPTRREAVKRRTAEYLMRAESISSLRATPQLDAGLQPPGSLSSRPPWNLRSPAEELKAFRVLGVIDKGLRKSSECSRHRKTIIPRCVPNMVCLHKYIISEESVFLLLQHAEGGKLWSYISKFLNRSSQESFDTKETKLCLPHRVCLQQPSASPQDSSSFESRGSDMGGMLKVLPLKASLTPSSQEDSNQEDDGQDSSPKWPDSGSSSEEECTAGYLTLCNEYGQEKIDLGSLNEESVMQPEGKSADTRAALSFPAPVAVDSVSPSTQLKFFPGDEGPGAACSPQTSQSLTMSKNSPMEFFRIDSKDSTSELLGLDFGEKLHGLKPEPLKALFTLADGDRESKGETKAQDSVSRGSEDSVPVISFKEAAFEDVCGAEEGRPDLLVNLPGEPQPTREASAMDPTKFSQAGAGRLESKLMEAPDVLCLRLSSEQCHSLGKEGQEELSDPTRSLACGVTPKHHVQADLGVLFTAAADRSSSGDQLLLTSSYPECEGLGQVEAVVTAHDTGESLVHICGPRSGAHTDSTTAEEVLLFTEQAKEEPRSLFQRDSETKEQSVLALGGEKEIHQIFEDLDKKLAVSSRFFIPEGCVQRWAAEMVVALDALHREGIVCRDLNPNNILLNDGEVGAVTEETEACDWWSLGAVLFELLTGKTLVECHPAGINTHTTLNMPDCVSEEARSLIQQLLQFNPLERLGAGVAGVEDIKSHPFFTPVDWAELTR</sequence>
<dbReference type="SUPFAM" id="SSF64268">
    <property type="entry name" value="PX domain"/>
    <property type="match status" value="1"/>
</dbReference>
<dbReference type="Proteomes" id="UP000694915">
    <property type="component" value="Chromosome 6"/>
</dbReference>
<dbReference type="SMART" id="SM00220">
    <property type="entry name" value="S_TKc"/>
    <property type="match status" value="1"/>
</dbReference>
<feature type="region of interest" description="Disordered" evidence="1">
    <location>
        <begin position="614"/>
        <end position="637"/>
    </location>
</feature>
<protein>
    <submittedName>
        <fullName evidence="5">Ribosomal protein S6 kinase delta-1 isoform X3</fullName>
    </submittedName>
</protein>
<dbReference type="Pfam" id="PF00787">
    <property type="entry name" value="PX"/>
    <property type="match status" value="1"/>
</dbReference>
<dbReference type="InterPro" id="IPR001683">
    <property type="entry name" value="PX_dom"/>
</dbReference>
<dbReference type="Pfam" id="PF04212">
    <property type="entry name" value="MIT"/>
    <property type="match status" value="1"/>
</dbReference>
<dbReference type="PROSITE" id="PS50195">
    <property type="entry name" value="PX"/>
    <property type="match status" value="1"/>
</dbReference>
<dbReference type="Pfam" id="PF00069">
    <property type="entry name" value="Pkinase"/>
    <property type="match status" value="1"/>
</dbReference>
<reference evidence="5" key="1">
    <citation type="submission" date="2025-08" db="UniProtKB">
        <authorList>
            <consortium name="RefSeq"/>
        </authorList>
    </citation>
    <scope>IDENTIFICATION</scope>
</reference>
<evidence type="ECO:0000313" key="4">
    <source>
        <dbReference type="Proteomes" id="UP000694915"/>
    </source>
</evidence>
<dbReference type="CDD" id="cd07287">
    <property type="entry name" value="PX_RPK118_like"/>
    <property type="match status" value="1"/>
</dbReference>
<keyword evidence="4" id="KW-1185">Reference proteome</keyword>
<evidence type="ECO:0000259" key="3">
    <source>
        <dbReference type="PROSITE" id="PS50195"/>
    </source>
</evidence>
<dbReference type="CDD" id="cd02677">
    <property type="entry name" value="MIT_SNX15"/>
    <property type="match status" value="1"/>
</dbReference>